<dbReference type="Proteomes" id="UP000750711">
    <property type="component" value="Unassembled WGS sequence"/>
</dbReference>
<feature type="non-terminal residue" evidence="1">
    <location>
        <position position="155"/>
    </location>
</feature>
<dbReference type="AlphaFoldDB" id="A0A9P8L9W1"/>
<gene>
    <name evidence="1" type="ORF">GP486_005113</name>
</gene>
<evidence type="ECO:0000313" key="1">
    <source>
        <dbReference type="EMBL" id="KAH0557099.1"/>
    </source>
</evidence>
<reference evidence="1" key="1">
    <citation type="submission" date="2021-03" db="EMBL/GenBank/DDBJ databases">
        <title>Comparative genomics and phylogenomic investigation of the class Geoglossomycetes provide insights into ecological specialization and systematics.</title>
        <authorList>
            <person name="Melie T."/>
            <person name="Pirro S."/>
            <person name="Miller A.N."/>
            <person name="Quandt A."/>
        </authorList>
    </citation>
    <scope>NUCLEOTIDE SEQUENCE</scope>
    <source>
        <strain evidence="1">CAQ_001_2017</strain>
    </source>
</reference>
<protein>
    <submittedName>
        <fullName evidence="1">Uncharacterized protein</fullName>
    </submittedName>
</protein>
<keyword evidence="2" id="KW-1185">Reference proteome</keyword>
<evidence type="ECO:0000313" key="2">
    <source>
        <dbReference type="Proteomes" id="UP000750711"/>
    </source>
</evidence>
<name>A0A9P8L9W1_9PEZI</name>
<organism evidence="1 2">
    <name type="scientific">Trichoglossum hirsutum</name>
    <dbReference type="NCBI Taxonomy" id="265104"/>
    <lineage>
        <taxon>Eukaryota</taxon>
        <taxon>Fungi</taxon>
        <taxon>Dikarya</taxon>
        <taxon>Ascomycota</taxon>
        <taxon>Pezizomycotina</taxon>
        <taxon>Geoglossomycetes</taxon>
        <taxon>Geoglossales</taxon>
        <taxon>Geoglossaceae</taxon>
        <taxon>Trichoglossum</taxon>
    </lineage>
</organism>
<comment type="caution">
    <text evidence="1">The sequence shown here is derived from an EMBL/GenBank/DDBJ whole genome shotgun (WGS) entry which is preliminary data.</text>
</comment>
<proteinExistence type="predicted"/>
<accession>A0A9P8L9W1</accession>
<dbReference type="EMBL" id="JAGHQM010000911">
    <property type="protein sequence ID" value="KAH0557099.1"/>
    <property type="molecule type" value="Genomic_DNA"/>
</dbReference>
<sequence length="155" mass="17218">LLANRLAPHNKNANKYKVVESLGSSYPFVINRQFGKPNTEPKSSIDIKSEGLRAIILQALEDDNNALAYSISREESIIVDLDVLLKCFPQLENHLVIYIGLTSTTPGKRTDASSELLKKLVEFLKLLREINIPPTIQTGKVNILPMMISGELSES</sequence>